<feature type="transmembrane region" description="Helical" evidence="19">
    <location>
        <begin position="175"/>
        <end position="197"/>
    </location>
</feature>
<evidence type="ECO:0000256" key="19">
    <source>
        <dbReference type="RuleBase" id="RU362117"/>
    </source>
</evidence>
<evidence type="ECO:0000256" key="18">
    <source>
        <dbReference type="PIRSR" id="PIRSR038885-2"/>
    </source>
</evidence>
<keyword evidence="8 19" id="KW-0812">Transmembrane</keyword>
<evidence type="ECO:0000256" key="5">
    <source>
        <dbReference type="ARBA" id="ARBA00022448"/>
    </source>
</evidence>
<dbReference type="SUPFAM" id="SSF81342">
    <property type="entry name" value="Transmembrane di-heme cytochromes"/>
    <property type="match status" value="1"/>
</dbReference>
<feature type="transmembrane region" description="Helical" evidence="19">
    <location>
        <begin position="226"/>
        <end position="245"/>
    </location>
</feature>
<keyword evidence="15 19" id="KW-0496">Mitochondrion</keyword>
<keyword evidence="9 18" id="KW-0479">Metal-binding</keyword>
<evidence type="ECO:0000313" key="22">
    <source>
        <dbReference type="EMBL" id="AIQ80151.1"/>
    </source>
</evidence>
<evidence type="ECO:0000256" key="2">
    <source>
        <dbReference type="ARBA" id="ARBA00004448"/>
    </source>
</evidence>
<proteinExistence type="inferred from homology"/>
<dbReference type="CTD" id="4519"/>
<keyword evidence="5 19" id="KW-0813">Transport</keyword>
<feature type="transmembrane region" description="Helical" evidence="19">
    <location>
        <begin position="142"/>
        <end position="163"/>
    </location>
</feature>
<keyword evidence="7 19" id="KW-0679">Respiratory chain</keyword>
<dbReference type="GO" id="GO:0006122">
    <property type="term" value="P:mitochondrial electron transport, ubiquinol to cytochrome c"/>
    <property type="evidence" value="ECO:0007669"/>
    <property type="project" value="TreeGrafter"/>
</dbReference>
<feature type="domain" description="Cytochrome b/b6 C-terminal region profile" evidence="21">
    <location>
        <begin position="207"/>
        <end position="363"/>
    </location>
</feature>
<evidence type="ECO:0000256" key="8">
    <source>
        <dbReference type="ARBA" id="ARBA00022692"/>
    </source>
</evidence>
<keyword evidence="16 19" id="KW-0472">Membrane</keyword>
<feature type="transmembrane region" description="Helical" evidence="19">
    <location>
        <begin position="342"/>
        <end position="362"/>
    </location>
</feature>
<evidence type="ECO:0000256" key="15">
    <source>
        <dbReference type="ARBA" id="ARBA00023128"/>
    </source>
</evidence>
<feature type="binding site" description="axial binding residue" evidence="18">
    <location>
        <position position="193"/>
    </location>
    <ligand>
        <name>heme b</name>
        <dbReference type="ChEBI" id="CHEBI:60344"/>
        <label>b566</label>
    </ligand>
    <ligandPart>
        <name>Fe</name>
        <dbReference type="ChEBI" id="CHEBI:18248"/>
    </ligandPart>
</feature>
<evidence type="ECO:0000259" key="20">
    <source>
        <dbReference type="PROSITE" id="PS51002"/>
    </source>
</evidence>
<gene>
    <name evidence="22" type="primary">cytb</name>
</gene>
<protein>
    <recommendedName>
        <fullName evidence="4 19">Cytochrome b</fullName>
    </recommendedName>
</protein>
<comment type="similarity">
    <text evidence="19">Belongs to the cytochrome b family.</text>
</comment>
<comment type="subunit">
    <text evidence="3">The main subunits of complex b-c1 are: cytochrome b, cytochrome c1 and the Rieske protein.</text>
</comment>
<dbReference type="GO" id="GO:0046872">
    <property type="term" value="F:metal ion binding"/>
    <property type="evidence" value="ECO:0007669"/>
    <property type="project" value="UniProtKB-UniRule"/>
</dbReference>
<dbReference type="PIRSF" id="PIRSF038885">
    <property type="entry name" value="COB"/>
    <property type="match status" value="1"/>
</dbReference>
<comment type="cofactor">
    <cofactor evidence="18">
        <name>heme</name>
        <dbReference type="ChEBI" id="CHEBI:30413"/>
    </cofactor>
    <text evidence="18">Binds 2 heme groups non-covalently.</text>
</comment>
<evidence type="ECO:0000256" key="3">
    <source>
        <dbReference type="ARBA" id="ARBA00011649"/>
    </source>
</evidence>
<dbReference type="EMBL" id="KM235194">
    <property type="protein sequence ID" value="AIQ80151.1"/>
    <property type="molecule type" value="Genomic_DNA"/>
</dbReference>
<evidence type="ECO:0000256" key="1">
    <source>
        <dbReference type="ARBA" id="ARBA00002566"/>
    </source>
</evidence>
<comment type="function">
    <text evidence="1 19">Component of the ubiquinol-cytochrome c reductase complex (complex III or cytochrome b-c1 complex) that is part of the mitochondrial respiratory chain. The b-c1 complex mediates electron transfer from ubiquinol to cytochrome c. Contributes to the generation of a proton gradient across the mitochondrial membrane that is then used for ATP synthesis.</text>
</comment>
<evidence type="ECO:0000256" key="16">
    <source>
        <dbReference type="ARBA" id="ARBA00023136"/>
    </source>
</evidence>
<evidence type="ECO:0000256" key="4">
    <source>
        <dbReference type="ARBA" id="ARBA00013531"/>
    </source>
</evidence>
<feature type="binding site" evidence="17">
    <location>
        <position position="198"/>
    </location>
    <ligand>
        <name>a ubiquinone</name>
        <dbReference type="ChEBI" id="CHEBI:16389"/>
    </ligand>
</feature>
<dbReference type="AlphaFoldDB" id="A0A0U1XCH5"/>
<evidence type="ECO:0000256" key="11">
    <source>
        <dbReference type="ARBA" id="ARBA00022982"/>
    </source>
</evidence>
<feature type="domain" description="Cytochrome b/b6 N-terminal region profile" evidence="20">
    <location>
        <begin position="1"/>
        <end position="206"/>
    </location>
</feature>
<feature type="transmembrane region" description="Helical" evidence="19">
    <location>
        <begin position="109"/>
        <end position="130"/>
    </location>
</feature>
<accession>A0A0U1XCH5</accession>
<evidence type="ECO:0000256" key="13">
    <source>
        <dbReference type="ARBA" id="ARBA00023004"/>
    </source>
</evidence>
<geneLocation type="mitochondrion" evidence="22"/>
<dbReference type="GO" id="GO:0045275">
    <property type="term" value="C:respiratory chain complex III"/>
    <property type="evidence" value="ECO:0007669"/>
    <property type="project" value="InterPro"/>
</dbReference>
<keyword evidence="14" id="KW-0830">Ubiquinone</keyword>
<dbReference type="PROSITE" id="PS51002">
    <property type="entry name" value="CYTB_NTER"/>
    <property type="match status" value="1"/>
</dbReference>
<dbReference type="GO" id="GO:0016491">
    <property type="term" value="F:oxidoreductase activity"/>
    <property type="evidence" value="ECO:0007669"/>
    <property type="project" value="UniProtKB-UniRule"/>
</dbReference>
<dbReference type="Pfam" id="PF00033">
    <property type="entry name" value="Cytochrome_B"/>
    <property type="match status" value="1"/>
</dbReference>
<dbReference type="InterPro" id="IPR048260">
    <property type="entry name" value="Cytochrome_b_C_euk/bac"/>
</dbReference>
<dbReference type="InterPro" id="IPR016174">
    <property type="entry name" value="Di-haem_cyt_TM"/>
</dbReference>
<reference evidence="22" key="1">
    <citation type="journal article" date="2014" name="Mitochondrial DNA">
        <title>Complete mitochondrial genome of Lernaea cyprinacea (Copepoda: Cyclopoida).</title>
        <authorList>
            <person name="Su Y.B."/>
            <person name="Wang L.X."/>
            <person name="Kong S.C."/>
            <person name="Chen L."/>
            <person name="Fang R."/>
        </authorList>
    </citation>
    <scope>NUCLEOTIDE SEQUENCE</scope>
</reference>
<dbReference type="InterPro" id="IPR048259">
    <property type="entry name" value="Cytochrome_b_N_euk/bac"/>
</dbReference>
<evidence type="ECO:0000256" key="6">
    <source>
        <dbReference type="ARBA" id="ARBA00022617"/>
    </source>
</evidence>
<dbReference type="CDD" id="cd00290">
    <property type="entry name" value="cytochrome_b_C"/>
    <property type="match status" value="1"/>
</dbReference>
<sequence>MLKNNPILKIFNNNLINLPTPSNINYNWNWGSVLGLVLIIQLLTGIFLSMHYCSDTSLAFSSISHITRDVNYGWLLRAAHSNGASLFFMAIYAHMGRGLYYHSFKQTELWMSGVTLLLLLMATAFLGYVLPWGQMSFWGATVITNFFSAIPIIGQDIVLWLWGGFAVGNPTLNRFFSLHFLMPFVITGMVMVHLILLHVKGSSNPLGINTNYDKIKFHPYFSTKDIMFYMVILLIFMVIVMFYTWNLGDPENFIPANSLVTPLHIQPEWYFLFAYAILRAIPSKLGGVIALFMSVLIFYFLPFLWNPKKLITPFSLVRKLIFFSFISVNLLLTWVGACPVEYPYISIGQLLTVLYFSFFITFL</sequence>
<keyword evidence="10" id="KW-0999">Mitochondrion inner membrane</keyword>
<comment type="cofactor">
    <cofactor evidence="19">
        <name>heme b</name>
        <dbReference type="ChEBI" id="CHEBI:60344"/>
    </cofactor>
    <text evidence="19">Binds 2 heme groups non-covalently.</text>
</comment>
<feature type="binding site" description="axial binding residue" evidence="18">
    <location>
        <position position="179"/>
    </location>
    <ligand>
        <name>heme b</name>
        <dbReference type="ChEBI" id="CHEBI:60344"/>
        <label>b562</label>
    </ligand>
    <ligandPart>
        <name>Fe</name>
        <dbReference type="ChEBI" id="CHEBI:18248"/>
    </ligandPart>
</feature>
<dbReference type="GO" id="GO:0008121">
    <property type="term" value="F:quinol-cytochrome-c reductase activity"/>
    <property type="evidence" value="ECO:0007669"/>
    <property type="project" value="InterPro"/>
</dbReference>
<evidence type="ECO:0000256" key="10">
    <source>
        <dbReference type="ARBA" id="ARBA00022792"/>
    </source>
</evidence>
<dbReference type="InterPro" id="IPR005798">
    <property type="entry name" value="Cyt_b/b6_C"/>
</dbReference>
<dbReference type="CDD" id="cd00284">
    <property type="entry name" value="Cytochrome_b_N"/>
    <property type="match status" value="1"/>
</dbReference>
<feature type="transmembrane region" description="Helical" evidence="19">
    <location>
        <begin position="285"/>
        <end position="304"/>
    </location>
</feature>
<dbReference type="SUPFAM" id="SSF81648">
    <property type="entry name" value="a domain/subunit of cytochrome bc1 complex (Ubiquinol-cytochrome c reductase)"/>
    <property type="match status" value="1"/>
</dbReference>
<dbReference type="InterPro" id="IPR030689">
    <property type="entry name" value="Cytochrome_b"/>
</dbReference>
<feature type="binding site" description="axial binding residue" evidence="18">
    <location>
        <position position="80"/>
    </location>
    <ligand>
        <name>heme b</name>
        <dbReference type="ChEBI" id="CHEBI:60344"/>
        <label>b562</label>
    </ligand>
    <ligandPart>
        <name>Fe</name>
        <dbReference type="ChEBI" id="CHEBI:18248"/>
    </ligandPart>
</feature>
<dbReference type="GO" id="GO:0005743">
    <property type="term" value="C:mitochondrial inner membrane"/>
    <property type="evidence" value="ECO:0007669"/>
    <property type="project" value="UniProtKB-SubCell"/>
</dbReference>
<dbReference type="InterPro" id="IPR027387">
    <property type="entry name" value="Cytb/b6-like_sf"/>
</dbReference>
<evidence type="ECO:0000256" key="12">
    <source>
        <dbReference type="ARBA" id="ARBA00022989"/>
    </source>
</evidence>
<keyword evidence="12 19" id="KW-1133">Transmembrane helix</keyword>
<dbReference type="Pfam" id="PF00032">
    <property type="entry name" value="Cytochrom_B_C"/>
    <property type="match status" value="1"/>
</dbReference>
<dbReference type="GeneID" id="20524562"/>
<name>A0A0U1XCH5_9MAXI</name>
<evidence type="ECO:0000259" key="21">
    <source>
        <dbReference type="PROSITE" id="PS51003"/>
    </source>
</evidence>
<dbReference type="PANTHER" id="PTHR19271">
    <property type="entry name" value="CYTOCHROME B"/>
    <property type="match status" value="1"/>
</dbReference>
<keyword evidence="13 18" id="KW-0408">Iron</keyword>
<dbReference type="InterPro" id="IPR005797">
    <property type="entry name" value="Cyt_b/b6_N"/>
</dbReference>
<dbReference type="PROSITE" id="PS51003">
    <property type="entry name" value="CYTB_CTER"/>
    <property type="match status" value="1"/>
</dbReference>
<feature type="transmembrane region" description="Helical" evidence="19">
    <location>
        <begin position="74"/>
        <end position="94"/>
    </location>
</feature>
<dbReference type="PANTHER" id="PTHR19271:SF16">
    <property type="entry name" value="CYTOCHROME B"/>
    <property type="match status" value="1"/>
</dbReference>
<evidence type="ECO:0000256" key="17">
    <source>
        <dbReference type="PIRSR" id="PIRSR038885-1"/>
    </source>
</evidence>
<dbReference type="Gene3D" id="1.20.810.10">
    <property type="entry name" value="Cytochrome Bc1 Complex, Chain C"/>
    <property type="match status" value="1"/>
</dbReference>
<feature type="binding site" description="axial binding residue" evidence="18">
    <location>
        <position position="94"/>
    </location>
    <ligand>
        <name>heme b</name>
        <dbReference type="ChEBI" id="CHEBI:60344"/>
        <label>b566</label>
    </ligand>
    <ligandPart>
        <name>Fe</name>
        <dbReference type="ChEBI" id="CHEBI:18248"/>
    </ligandPart>
</feature>
<dbReference type="RefSeq" id="YP_009073498.1">
    <property type="nucleotide sequence ID" value="NC_025239.1"/>
</dbReference>
<feature type="transmembrane region" description="Helical" evidence="19">
    <location>
        <begin position="28"/>
        <end position="53"/>
    </location>
</feature>
<keyword evidence="11 19" id="KW-0249">Electron transport</keyword>
<evidence type="ECO:0000256" key="14">
    <source>
        <dbReference type="ARBA" id="ARBA00023075"/>
    </source>
</evidence>
<keyword evidence="6 18" id="KW-0349">Heme</keyword>
<evidence type="ECO:0000256" key="9">
    <source>
        <dbReference type="ARBA" id="ARBA00022723"/>
    </source>
</evidence>
<feature type="transmembrane region" description="Helical" evidence="19">
    <location>
        <begin position="316"/>
        <end position="336"/>
    </location>
</feature>
<comment type="subcellular location">
    <subcellularLocation>
        <location evidence="2">Mitochondrion inner membrane</location>
        <topology evidence="2">Multi-pass membrane protein</topology>
    </subcellularLocation>
</comment>
<dbReference type="InterPro" id="IPR036150">
    <property type="entry name" value="Cyt_b/b6_C_sf"/>
</dbReference>
<evidence type="ECO:0000256" key="7">
    <source>
        <dbReference type="ARBA" id="ARBA00022660"/>
    </source>
</evidence>
<organism evidence="22">
    <name type="scientific">Lernaea cyprinacea</name>
    <dbReference type="NCBI Taxonomy" id="342429"/>
    <lineage>
        <taxon>Eukaryota</taxon>
        <taxon>Metazoa</taxon>
        <taxon>Ecdysozoa</taxon>
        <taxon>Arthropoda</taxon>
        <taxon>Crustacea</taxon>
        <taxon>Multicrustacea</taxon>
        <taxon>Hexanauplia</taxon>
        <taxon>Copepoda</taxon>
        <taxon>Cyclopoida</taxon>
        <taxon>Lernaeidae</taxon>
        <taxon>Lernaea</taxon>
    </lineage>
</organism>